<sequence length="249" mass="28929">MNNIVKQEILAQLESEEQFPVDFDIYWQWLEFSTKGNAKRAFEKAGFTIGQDFDHIIISDNVVKRSQGGGTQSEKLMLTIDCAKSFAMMARTEKGREVRKWYLQLEKEWRSQKQKTLQFGLEINQKLSKFLEIQCQIERQQRILLAKTEHLTESFEAHDKWLQGIDAELDRIESPKGHYFTVVGYANLHKIKLGKSQANSLGRKASAYCRKNGMRKEEVFDSMFGTVGNYPQEALEFIFQSEGLLFLDH</sequence>
<proteinExistence type="predicted"/>
<protein>
    <submittedName>
        <fullName evidence="1">Uncharacterized protein</fullName>
    </submittedName>
</protein>
<name>A0A1Z4LY39_9CYAN</name>
<accession>A0A1Z4LY39</accession>
<evidence type="ECO:0000313" key="1">
    <source>
        <dbReference type="EMBL" id="BAY86018.1"/>
    </source>
</evidence>
<organism evidence="1 2">
    <name type="scientific">Calothrix parasitica NIES-267</name>
    <dbReference type="NCBI Taxonomy" id="1973488"/>
    <lineage>
        <taxon>Bacteria</taxon>
        <taxon>Bacillati</taxon>
        <taxon>Cyanobacteriota</taxon>
        <taxon>Cyanophyceae</taxon>
        <taxon>Nostocales</taxon>
        <taxon>Calotrichaceae</taxon>
        <taxon>Calothrix</taxon>
    </lineage>
</organism>
<dbReference type="Proteomes" id="UP000218418">
    <property type="component" value="Chromosome"/>
</dbReference>
<gene>
    <name evidence="1" type="ORF">NIES267_55240</name>
</gene>
<evidence type="ECO:0000313" key="2">
    <source>
        <dbReference type="Proteomes" id="UP000218418"/>
    </source>
</evidence>
<dbReference type="OrthoDB" id="570998at2"/>
<dbReference type="AlphaFoldDB" id="A0A1Z4LY39"/>
<keyword evidence="2" id="KW-1185">Reference proteome</keyword>
<dbReference type="EMBL" id="AP018227">
    <property type="protein sequence ID" value="BAY86018.1"/>
    <property type="molecule type" value="Genomic_DNA"/>
</dbReference>
<reference evidence="1 2" key="1">
    <citation type="submission" date="2017-06" db="EMBL/GenBank/DDBJ databases">
        <title>Genome sequencing of cyanobaciteial culture collection at National Institute for Environmental Studies (NIES).</title>
        <authorList>
            <person name="Hirose Y."/>
            <person name="Shimura Y."/>
            <person name="Fujisawa T."/>
            <person name="Nakamura Y."/>
            <person name="Kawachi M."/>
        </authorList>
    </citation>
    <scope>NUCLEOTIDE SEQUENCE [LARGE SCALE GENOMIC DNA]</scope>
    <source>
        <strain evidence="1 2">NIES-267</strain>
    </source>
</reference>